<keyword evidence="1" id="KW-0472">Membrane</keyword>
<feature type="transmembrane region" description="Helical" evidence="1">
    <location>
        <begin position="234"/>
        <end position="250"/>
    </location>
</feature>
<keyword evidence="1" id="KW-0812">Transmembrane</keyword>
<organism evidence="2 3">
    <name type="scientific">Rugosimonospora africana</name>
    <dbReference type="NCBI Taxonomy" id="556532"/>
    <lineage>
        <taxon>Bacteria</taxon>
        <taxon>Bacillati</taxon>
        <taxon>Actinomycetota</taxon>
        <taxon>Actinomycetes</taxon>
        <taxon>Micromonosporales</taxon>
        <taxon>Micromonosporaceae</taxon>
        <taxon>Rugosimonospora</taxon>
    </lineage>
</organism>
<evidence type="ECO:0000313" key="3">
    <source>
        <dbReference type="Proteomes" id="UP000642748"/>
    </source>
</evidence>
<dbReference type="Proteomes" id="UP000642748">
    <property type="component" value="Unassembled WGS sequence"/>
</dbReference>
<protein>
    <submittedName>
        <fullName evidence="2">Uncharacterized protein</fullName>
    </submittedName>
</protein>
<reference evidence="2" key="1">
    <citation type="submission" date="2021-01" db="EMBL/GenBank/DDBJ databases">
        <title>Whole genome shotgun sequence of Rugosimonospora africana NBRC 104875.</title>
        <authorList>
            <person name="Komaki H."/>
            <person name="Tamura T."/>
        </authorList>
    </citation>
    <scope>NUCLEOTIDE SEQUENCE</scope>
    <source>
        <strain evidence="2">NBRC 104875</strain>
    </source>
</reference>
<comment type="caution">
    <text evidence="2">The sequence shown here is derived from an EMBL/GenBank/DDBJ whole genome shotgun (WGS) entry which is preliminary data.</text>
</comment>
<keyword evidence="1" id="KW-1133">Transmembrane helix</keyword>
<dbReference type="EMBL" id="BONZ01000077">
    <property type="protein sequence ID" value="GIH19198.1"/>
    <property type="molecule type" value="Genomic_DNA"/>
</dbReference>
<name>A0A8J3VUZ5_9ACTN</name>
<sequence>MRTARLIRNLAVGYLPILPALAVYFRWGLPPIVATLLPALFVAAIAHVSLQAVRDAEMYRLGFRQVVRSRRTGSYRWSDDGIRPIEHSTREGLMTLALPTQMWQGLPGRVEVGIAAYQPLQEDLADLAGRAADAGPAGSGADDLMRVTLIGDGFAISPRDAWEQSLSPDACWQFDVTPLSPVARVLTLVTECVVAVPGGGRRRIPLPNVRQRIAARADYAFWIRWMLREHGRRIAVVSVAAVAVAVAWTVRG</sequence>
<accession>A0A8J3VUZ5</accession>
<gene>
    <name evidence="2" type="ORF">Raf01_73700</name>
</gene>
<evidence type="ECO:0000256" key="1">
    <source>
        <dbReference type="SAM" id="Phobius"/>
    </source>
</evidence>
<dbReference type="AlphaFoldDB" id="A0A8J3VUZ5"/>
<proteinExistence type="predicted"/>
<feature type="transmembrane region" description="Helical" evidence="1">
    <location>
        <begin position="32"/>
        <end position="50"/>
    </location>
</feature>
<evidence type="ECO:0000313" key="2">
    <source>
        <dbReference type="EMBL" id="GIH19198.1"/>
    </source>
</evidence>
<keyword evidence="3" id="KW-1185">Reference proteome</keyword>
<dbReference type="RefSeq" id="WP_203922665.1">
    <property type="nucleotide sequence ID" value="NZ_BONZ01000077.1"/>
</dbReference>